<proteinExistence type="predicted"/>
<evidence type="ECO:0000313" key="2">
    <source>
        <dbReference type="Proteomes" id="UP000828390"/>
    </source>
</evidence>
<accession>A0A9D4H8U0</accession>
<protein>
    <submittedName>
        <fullName evidence="1">Uncharacterized protein</fullName>
    </submittedName>
</protein>
<reference evidence="1" key="1">
    <citation type="journal article" date="2019" name="bioRxiv">
        <title>The Genome of the Zebra Mussel, Dreissena polymorpha: A Resource for Invasive Species Research.</title>
        <authorList>
            <person name="McCartney M.A."/>
            <person name="Auch B."/>
            <person name="Kono T."/>
            <person name="Mallez S."/>
            <person name="Zhang Y."/>
            <person name="Obille A."/>
            <person name="Becker A."/>
            <person name="Abrahante J.E."/>
            <person name="Garbe J."/>
            <person name="Badalamenti J.P."/>
            <person name="Herman A."/>
            <person name="Mangelson H."/>
            <person name="Liachko I."/>
            <person name="Sullivan S."/>
            <person name="Sone E.D."/>
            <person name="Koren S."/>
            <person name="Silverstein K.A.T."/>
            <person name="Beckman K.B."/>
            <person name="Gohl D.M."/>
        </authorList>
    </citation>
    <scope>NUCLEOTIDE SEQUENCE</scope>
    <source>
        <strain evidence="1">Duluth1</strain>
        <tissue evidence="1">Whole animal</tissue>
    </source>
</reference>
<dbReference type="EMBL" id="JAIWYP010000005">
    <property type="protein sequence ID" value="KAH3827372.1"/>
    <property type="molecule type" value="Genomic_DNA"/>
</dbReference>
<evidence type="ECO:0000313" key="1">
    <source>
        <dbReference type="EMBL" id="KAH3827372.1"/>
    </source>
</evidence>
<reference evidence="1" key="2">
    <citation type="submission" date="2020-11" db="EMBL/GenBank/DDBJ databases">
        <authorList>
            <person name="McCartney M.A."/>
            <person name="Auch B."/>
            <person name="Kono T."/>
            <person name="Mallez S."/>
            <person name="Becker A."/>
            <person name="Gohl D.M."/>
            <person name="Silverstein K.A.T."/>
            <person name="Koren S."/>
            <person name="Bechman K.B."/>
            <person name="Herman A."/>
            <person name="Abrahante J.E."/>
            <person name="Garbe J."/>
        </authorList>
    </citation>
    <scope>NUCLEOTIDE SEQUENCE</scope>
    <source>
        <strain evidence="1">Duluth1</strain>
        <tissue evidence="1">Whole animal</tissue>
    </source>
</reference>
<gene>
    <name evidence="1" type="ORF">DPMN_129308</name>
</gene>
<dbReference type="Proteomes" id="UP000828390">
    <property type="component" value="Unassembled WGS sequence"/>
</dbReference>
<sequence>MAKAPGTGAIQADVYKKGGKALTARLHQMFLLMWEQETIPQRNQRNFHHTSVQA</sequence>
<keyword evidence="2" id="KW-1185">Reference proteome</keyword>
<dbReference type="AlphaFoldDB" id="A0A9D4H8U0"/>
<organism evidence="1 2">
    <name type="scientific">Dreissena polymorpha</name>
    <name type="common">Zebra mussel</name>
    <name type="synonym">Mytilus polymorpha</name>
    <dbReference type="NCBI Taxonomy" id="45954"/>
    <lineage>
        <taxon>Eukaryota</taxon>
        <taxon>Metazoa</taxon>
        <taxon>Spiralia</taxon>
        <taxon>Lophotrochozoa</taxon>
        <taxon>Mollusca</taxon>
        <taxon>Bivalvia</taxon>
        <taxon>Autobranchia</taxon>
        <taxon>Heteroconchia</taxon>
        <taxon>Euheterodonta</taxon>
        <taxon>Imparidentia</taxon>
        <taxon>Neoheterodontei</taxon>
        <taxon>Myida</taxon>
        <taxon>Dreissenoidea</taxon>
        <taxon>Dreissenidae</taxon>
        <taxon>Dreissena</taxon>
    </lineage>
</organism>
<name>A0A9D4H8U0_DREPO</name>
<comment type="caution">
    <text evidence="1">The sequence shown here is derived from an EMBL/GenBank/DDBJ whole genome shotgun (WGS) entry which is preliminary data.</text>
</comment>